<keyword evidence="3" id="KW-1133">Transmembrane helix</keyword>
<protein>
    <recommendedName>
        <fullName evidence="4">t-SNARE coiled-coil homology domain-containing protein</fullName>
    </recommendedName>
</protein>
<dbReference type="SMART" id="SM00397">
    <property type="entry name" value="t_SNARE"/>
    <property type="match status" value="1"/>
</dbReference>
<dbReference type="CDD" id="cd15840">
    <property type="entry name" value="SNARE_Qa"/>
    <property type="match status" value="1"/>
</dbReference>
<dbReference type="GO" id="GO:0048278">
    <property type="term" value="P:vesicle docking"/>
    <property type="evidence" value="ECO:0007669"/>
    <property type="project" value="TreeGrafter"/>
</dbReference>
<organism evidence="5 6">
    <name type="scientific">Cyberlindnera jadinii (strain ATCC 18201 / CBS 1600 / BCRC 20928 / JCM 3617 / NBRC 0987 / NRRL Y-1542)</name>
    <name type="common">Torula yeast</name>
    <name type="synonym">Candida utilis</name>
    <dbReference type="NCBI Taxonomy" id="983966"/>
    <lineage>
        <taxon>Eukaryota</taxon>
        <taxon>Fungi</taxon>
        <taxon>Dikarya</taxon>
        <taxon>Ascomycota</taxon>
        <taxon>Saccharomycotina</taxon>
        <taxon>Saccharomycetes</taxon>
        <taxon>Phaffomycetales</taxon>
        <taxon>Phaffomycetaceae</taxon>
        <taxon>Cyberlindnera</taxon>
    </lineage>
</organism>
<dbReference type="PROSITE" id="PS50192">
    <property type="entry name" value="T_SNARE"/>
    <property type="match status" value="1"/>
</dbReference>
<dbReference type="SUPFAM" id="SSF47661">
    <property type="entry name" value="t-snare proteins"/>
    <property type="match status" value="1"/>
</dbReference>
<dbReference type="AlphaFoldDB" id="A0A0H5BYJ2"/>
<evidence type="ECO:0000256" key="1">
    <source>
        <dbReference type="ARBA" id="ARBA00009063"/>
    </source>
</evidence>
<feature type="transmembrane region" description="Helical" evidence="3">
    <location>
        <begin position="247"/>
        <end position="265"/>
    </location>
</feature>
<keyword evidence="3" id="KW-0472">Membrane</keyword>
<dbReference type="PANTHER" id="PTHR19957">
    <property type="entry name" value="SYNTAXIN"/>
    <property type="match status" value="1"/>
</dbReference>
<dbReference type="PANTHER" id="PTHR19957:SF38">
    <property type="entry name" value="LD27581P"/>
    <property type="match status" value="1"/>
</dbReference>
<proteinExistence type="inferred from homology"/>
<dbReference type="GO" id="GO:0006906">
    <property type="term" value="P:vesicle fusion"/>
    <property type="evidence" value="ECO:0007669"/>
    <property type="project" value="TreeGrafter"/>
</dbReference>
<dbReference type="GO" id="GO:0006886">
    <property type="term" value="P:intracellular protein transport"/>
    <property type="evidence" value="ECO:0007669"/>
    <property type="project" value="InterPro"/>
</dbReference>
<feature type="domain" description="T-SNARE coiled-coil homology" evidence="4">
    <location>
        <begin position="173"/>
        <end position="235"/>
    </location>
</feature>
<dbReference type="Gene3D" id="1.20.5.110">
    <property type="match status" value="1"/>
</dbReference>
<dbReference type="GO" id="GO:0006896">
    <property type="term" value="P:Golgi to vacuole transport"/>
    <property type="evidence" value="ECO:0007669"/>
    <property type="project" value="TreeGrafter"/>
</dbReference>
<dbReference type="InterPro" id="IPR045242">
    <property type="entry name" value="Syntaxin"/>
</dbReference>
<keyword evidence="3" id="KW-0812">Transmembrane</keyword>
<dbReference type="FunFam" id="1.20.5.110:FF:000059">
    <property type="entry name" value="Related to syntaxin 12"/>
    <property type="match status" value="1"/>
</dbReference>
<dbReference type="InterPro" id="IPR006011">
    <property type="entry name" value="Syntaxin_N"/>
</dbReference>
<dbReference type="GO" id="GO:0012505">
    <property type="term" value="C:endomembrane system"/>
    <property type="evidence" value="ECO:0007669"/>
    <property type="project" value="TreeGrafter"/>
</dbReference>
<sequence>MSFNALDVDLESQKPYSDSPEFDRAAEEASNVLLEVNNHLVTLHKQLESLHTKRNLANSEKVSAKCVSSMDQLGSLFKSLGQLVRELNIDGDLNSAQQFTRDKITREAKHCMQEFADSQDEFTSLSKSIKAEAQAALDEQVQSDGSPLLPGKASSQMVLEQDVINNEEFVYQQNLIREREEEIQNIEHGIQELNEIFNDLGTIVQEQGTMVDNIESNIYDISNSTKDAAGQLTKALRYQRRSGRRTMCLLLIICVILAVVLLGIFI</sequence>
<evidence type="ECO:0000259" key="4">
    <source>
        <dbReference type="PROSITE" id="PS50192"/>
    </source>
</evidence>
<evidence type="ECO:0000313" key="5">
    <source>
        <dbReference type="EMBL" id="CEP20267.1"/>
    </source>
</evidence>
<gene>
    <name evidence="5" type="ORF">BN1211_0067</name>
</gene>
<dbReference type="GO" id="GO:0031201">
    <property type="term" value="C:SNARE complex"/>
    <property type="evidence" value="ECO:0007669"/>
    <property type="project" value="TreeGrafter"/>
</dbReference>
<dbReference type="GO" id="GO:0000149">
    <property type="term" value="F:SNARE binding"/>
    <property type="evidence" value="ECO:0007669"/>
    <property type="project" value="TreeGrafter"/>
</dbReference>
<feature type="region of interest" description="Disordered" evidence="2">
    <location>
        <begin position="1"/>
        <end position="23"/>
    </location>
</feature>
<evidence type="ECO:0000256" key="2">
    <source>
        <dbReference type="SAM" id="MobiDB-lite"/>
    </source>
</evidence>
<reference evidence="6" key="1">
    <citation type="journal article" date="2015" name="J. Biotechnol.">
        <title>The structure of the Cyberlindnera jadinii genome and its relation to Candida utilis analyzed by the occurrence of single nucleotide polymorphisms.</title>
        <authorList>
            <person name="Rupp O."/>
            <person name="Brinkrolf K."/>
            <person name="Buerth C."/>
            <person name="Kunigo M."/>
            <person name="Schneider J."/>
            <person name="Jaenicke S."/>
            <person name="Goesmann A."/>
            <person name="Puehler A."/>
            <person name="Jaeger K.-E."/>
            <person name="Ernst J.F."/>
        </authorList>
    </citation>
    <scope>NUCLEOTIDE SEQUENCE [LARGE SCALE GENOMIC DNA]</scope>
    <source>
        <strain evidence="6">ATCC 18201 / CBS 1600 / BCRC 20928 / JCM 3617 / NBRC 0987 / NRRL Y-1542</strain>
    </source>
</reference>
<dbReference type="Pfam" id="PF14523">
    <property type="entry name" value="Syntaxin_2"/>
    <property type="match status" value="1"/>
</dbReference>
<evidence type="ECO:0000256" key="3">
    <source>
        <dbReference type="SAM" id="Phobius"/>
    </source>
</evidence>
<dbReference type="InterPro" id="IPR010989">
    <property type="entry name" value="SNARE"/>
</dbReference>
<dbReference type="PROSITE" id="PS00914">
    <property type="entry name" value="SYNTAXIN"/>
    <property type="match status" value="1"/>
</dbReference>
<dbReference type="GO" id="GO:0005484">
    <property type="term" value="F:SNAP receptor activity"/>
    <property type="evidence" value="ECO:0007669"/>
    <property type="project" value="InterPro"/>
</dbReference>
<dbReference type="Proteomes" id="UP000038830">
    <property type="component" value="Unassembled WGS sequence"/>
</dbReference>
<comment type="similarity">
    <text evidence="1">Belongs to the syntaxin family.</text>
</comment>
<dbReference type="InterPro" id="IPR000727">
    <property type="entry name" value="T_SNARE_dom"/>
</dbReference>
<name>A0A0H5BYJ2_CYBJN</name>
<dbReference type="EMBL" id="CDQK01000001">
    <property type="protein sequence ID" value="CEP20267.1"/>
    <property type="molecule type" value="Genomic_DNA"/>
</dbReference>
<accession>A0A0H5BYJ2</accession>
<dbReference type="Pfam" id="PF05739">
    <property type="entry name" value="SNARE"/>
    <property type="match status" value="1"/>
</dbReference>
<dbReference type="Gene3D" id="1.20.58.70">
    <property type="match status" value="1"/>
</dbReference>
<evidence type="ECO:0000313" key="6">
    <source>
        <dbReference type="Proteomes" id="UP000038830"/>
    </source>
</evidence>
<dbReference type="InterPro" id="IPR006012">
    <property type="entry name" value="Syntaxin/epimorphin_CS"/>
</dbReference>